<evidence type="ECO:0000256" key="3">
    <source>
        <dbReference type="ARBA" id="ARBA00012099"/>
    </source>
</evidence>
<organism evidence="13 14">
    <name type="scientific">Pachysolen tannophilus NRRL Y-2460</name>
    <dbReference type="NCBI Taxonomy" id="669874"/>
    <lineage>
        <taxon>Eukaryota</taxon>
        <taxon>Fungi</taxon>
        <taxon>Dikarya</taxon>
        <taxon>Ascomycota</taxon>
        <taxon>Saccharomycotina</taxon>
        <taxon>Pichiomycetes</taxon>
        <taxon>Pachysolenaceae</taxon>
        <taxon>Pachysolen</taxon>
    </lineage>
</organism>
<dbReference type="FunFam" id="3.30.420.40:FF:000086">
    <property type="entry name" value="Glycerol kinase"/>
    <property type="match status" value="1"/>
</dbReference>
<dbReference type="InterPro" id="IPR005999">
    <property type="entry name" value="Glycerol_kin"/>
</dbReference>
<evidence type="ECO:0000259" key="12">
    <source>
        <dbReference type="Pfam" id="PF02782"/>
    </source>
</evidence>
<comment type="pathway">
    <text evidence="1">Polyol metabolism; glycerol degradation via glycerol kinase pathway; sn-glycerol 3-phosphate from glycerol: step 1/1.</text>
</comment>
<sequence>MSFEPLVASIDLGTTSTRAILFNKLGQEVAKHQVEYSTSAQVGSRKDSPQIISSEGIAITVSDDLQVEVSEEPTLNFPKAGWVECRVESILANAIQCFAACLISLEKINITRDVPYKVTSIGVANMRETTIVWSQKTGKALYNGIVWSDTRTSAIVKRINAQYPAEKLESLRQINGLPISTYFSATKFQWLLENVPEVKDAYENGNGDLMFGTLDTWLIYNITSSKAFVTDVTNASRTAYMNLETIDYDDELLKFWNIDRKKIQLPKILSSSEVYGHFALPDLTSLGYTDLGLSKEAAEKLESVKGLPICGCLGDQSASLVGQLAVRKGSAKCTYGTGAFLLYNTGDQKLISRHGAVTTFGYWFPELDEKVDGKNSSKPQFALEGSIAVAGSCVQWLRDNLRLISKAQDVGPLASEVDNSGGVVFVPAFSGLFAPYWDSESRGTILGLTQYTSASHIARAALEGVCFQTRAILKAMINDAGASADFLDESSKITGQTPLSILAVDGGMSKSDEVMQIQSDILGPCVTVRRSPNAECTALGAAIAAGICSGLWTSLDDAVTQISKGNKLLVTKKDGSQVDNDFHATLSDDQRRVAWVLWERAVEKAKGWLSGIETH</sequence>
<reference evidence="14" key="1">
    <citation type="submission" date="2016-05" db="EMBL/GenBank/DDBJ databases">
        <title>Comparative genomics of biotechnologically important yeasts.</title>
        <authorList>
            <consortium name="DOE Joint Genome Institute"/>
            <person name="Riley R."/>
            <person name="Haridas S."/>
            <person name="Wolfe K.H."/>
            <person name="Lopes M.R."/>
            <person name="Hittinger C.T."/>
            <person name="Goker M."/>
            <person name="Salamov A."/>
            <person name="Wisecaver J."/>
            <person name="Long T.M."/>
            <person name="Aerts A.L."/>
            <person name="Barry K."/>
            <person name="Choi C."/>
            <person name="Clum A."/>
            <person name="Coughlan A.Y."/>
            <person name="Deshpande S."/>
            <person name="Douglass A.P."/>
            <person name="Hanson S.J."/>
            <person name="Klenk H.-P."/>
            <person name="Labutti K."/>
            <person name="Lapidus A."/>
            <person name="Lindquist E."/>
            <person name="Lipzen A."/>
            <person name="Meier-Kolthoff J.P."/>
            <person name="Ohm R.A."/>
            <person name="Otillar R.P."/>
            <person name="Pangilinan J."/>
            <person name="Peng Y."/>
            <person name="Rokas A."/>
            <person name="Rosa C.A."/>
            <person name="Scheuner C."/>
            <person name="Sibirny A.A."/>
            <person name="Slot J.C."/>
            <person name="Stielow J.B."/>
            <person name="Sun H."/>
            <person name="Kurtzman C.P."/>
            <person name="Blackwell M."/>
            <person name="Grigoriev I.V."/>
            <person name="Jeffries T.W."/>
        </authorList>
    </citation>
    <scope>NUCLEOTIDE SEQUENCE [LARGE SCALE GENOMIC DNA]</scope>
    <source>
        <strain evidence="14">NRRL Y-2460</strain>
    </source>
</reference>
<comment type="similarity">
    <text evidence="2 10">Belongs to the FGGY kinase family.</text>
</comment>
<dbReference type="GO" id="GO:0046167">
    <property type="term" value="P:glycerol-3-phosphate biosynthetic process"/>
    <property type="evidence" value="ECO:0007669"/>
    <property type="project" value="TreeGrafter"/>
</dbReference>
<evidence type="ECO:0000259" key="11">
    <source>
        <dbReference type="Pfam" id="PF00370"/>
    </source>
</evidence>
<name>A0A1E4TV22_PACTA</name>
<dbReference type="GO" id="GO:0005739">
    <property type="term" value="C:mitochondrion"/>
    <property type="evidence" value="ECO:0007669"/>
    <property type="project" value="EnsemblFungi"/>
</dbReference>
<keyword evidence="4 10" id="KW-0808">Transferase</keyword>
<keyword evidence="7" id="KW-0319">Glycerol metabolism</keyword>
<evidence type="ECO:0000256" key="2">
    <source>
        <dbReference type="ARBA" id="ARBA00009156"/>
    </source>
</evidence>
<evidence type="ECO:0000313" key="13">
    <source>
        <dbReference type="EMBL" id="ODV95577.1"/>
    </source>
</evidence>
<dbReference type="Pfam" id="PF00370">
    <property type="entry name" value="FGGY_N"/>
    <property type="match status" value="1"/>
</dbReference>
<evidence type="ECO:0000256" key="4">
    <source>
        <dbReference type="ARBA" id="ARBA00022679"/>
    </source>
</evidence>
<proteinExistence type="inferred from homology"/>
<dbReference type="PANTHER" id="PTHR10196">
    <property type="entry name" value="SUGAR KINASE"/>
    <property type="match status" value="1"/>
</dbReference>
<accession>A0A1E4TV22</accession>
<dbReference type="STRING" id="669874.A0A1E4TV22"/>
<dbReference type="FunFam" id="3.30.420.40:FF:000108">
    <property type="entry name" value="Glycerol kinase, glycosomal"/>
    <property type="match status" value="1"/>
</dbReference>
<dbReference type="Gene3D" id="3.30.420.40">
    <property type="match status" value="2"/>
</dbReference>
<evidence type="ECO:0000256" key="1">
    <source>
        <dbReference type="ARBA" id="ARBA00005190"/>
    </source>
</evidence>
<dbReference type="GO" id="GO:0019563">
    <property type="term" value="P:glycerol catabolic process"/>
    <property type="evidence" value="ECO:0007669"/>
    <property type="project" value="UniProtKB-UniPathway"/>
</dbReference>
<keyword evidence="14" id="KW-1185">Reference proteome</keyword>
<dbReference type="InterPro" id="IPR018485">
    <property type="entry name" value="FGGY_C"/>
</dbReference>
<dbReference type="InterPro" id="IPR018483">
    <property type="entry name" value="Carb_kinase_FGGY_CS"/>
</dbReference>
<dbReference type="EC" id="2.7.1.30" evidence="3"/>
<evidence type="ECO:0000256" key="9">
    <source>
        <dbReference type="ARBA" id="ARBA00043149"/>
    </source>
</evidence>
<dbReference type="InterPro" id="IPR043129">
    <property type="entry name" value="ATPase_NBD"/>
</dbReference>
<dbReference type="AlphaFoldDB" id="A0A1E4TV22"/>
<protein>
    <recommendedName>
        <fullName evidence="3">glycerol kinase</fullName>
        <ecNumber evidence="3">2.7.1.30</ecNumber>
    </recommendedName>
    <alternativeName>
        <fullName evidence="9">ATP:glycerol 3-phosphotransferase</fullName>
    </alternativeName>
</protein>
<dbReference type="Proteomes" id="UP000094236">
    <property type="component" value="Unassembled WGS sequence"/>
</dbReference>
<evidence type="ECO:0000256" key="7">
    <source>
        <dbReference type="ARBA" id="ARBA00022798"/>
    </source>
</evidence>
<dbReference type="OrthoDB" id="5422795at2759"/>
<keyword evidence="6 10" id="KW-0418">Kinase</keyword>
<feature type="domain" description="Carbohydrate kinase FGGY N-terminal" evidence="11">
    <location>
        <begin position="64"/>
        <end position="322"/>
    </location>
</feature>
<evidence type="ECO:0000313" key="14">
    <source>
        <dbReference type="Proteomes" id="UP000094236"/>
    </source>
</evidence>
<dbReference type="PROSITE" id="PS00445">
    <property type="entry name" value="FGGY_KINASES_2"/>
    <property type="match status" value="1"/>
</dbReference>
<feature type="domain" description="Carbohydrate kinase FGGY C-terminal" evidence="12">
    <location>
        <begin position="331"/>
        <end position="547"/>
    </location>
</feature>
<evidence type="ECO:0000256" key="10">
    <source>
        <dbReference type="RuleBase" id="RU003733"/>
    </source>
</evidence>
<evidence type="ECO:0000256" key="5">
    <source>
        <dbReference type="ARBA" id="ARBA00022741"/>
    </source>
</evidence>
<dbReference type="EMBL" id="KV454014">
    <property type="protein sequence ID" value="ODV95577.1"/>
    <property type="molecule type" value="Genomic_DNA"/>
</dbReference>
<dbReference type="SUPFAM" id="SSF53067">
    <property type="entry name" value="Actin-like ATPase domain"/>
    <property type="match status" value="2"/>
</dbReference>
<dbReference type="GO" id="GO:0005524">
    <property type="term" value="F:ATP binding"/>
    <property type="evidence" value="ECO:0007669"/>
    <property type="project" value="UniProtKB-KW"/>
</dbReference>
<dbReference type="GO" id="GO:0006641">
    <property type="term" value="P:triglyceride metabolic process"/>
    <property type="evidence" value="ECO:0007669"/>
    <property type="project" value="TreeGrafter"/>
</dbReference>
<evidence type="ECO:0000256" key="8">
    <source>
        <dbReference type="ARBA" id="ARBA00022840"/>
    </source>
</evidence>
<dbReference type="UniPathway" id="UPA00618">
    <property type="reaction ID" value="UER00672"/>
</dbReference>
<dbReference type="PANTHER" id="PTHR10196:SF69">
    <property type="entry name" value="GLYCEROL KINASE"/>
    <property type="match status" value="1"/>
</dbReference>
<dbReference type="GO" id="GO:0004370">
    <property type="term" value="F:glycerol kinase activity"/>
    <property type="evidence" value="ECO:0007669"/>
    <property type="project" value="UniProtKB-EC"/>
</dbReference>
<dbReference type="Pfam" id="PF02782">
    <property type="entry name" value="FGGY_C"/>
    <property type="match status" value="1"/>
</dbReference>
<evidence type="ECO:0000256" key="6">
    <source>
        <dbReference type="ARBA" id="ARBA00022777"/>
    </source>
</evidence>
<dbReference type="InterPro" id="IPR018484">
    <property type="entry name" value="FGGY_N"/>
</dbReference>
<dbReference type="PROSITE" id="PS00933">
    <property type="entry name" value="FGGY_KINASES_1"/>
    <property type="match status" value="1"/>
</dbReference>
<gene>
    <name evidence="13" type="ORF">PACTADRAFT_50279</name>
</gene>
<keyword evidence="5" id="KW-0547">Nucleotide-binding</keyword>
<dbReference type="NCBIfam" id="TIGR01311">
    <property type="entry name" value="glycerol_kin"/>
    <property type="match status" value="1"/>
</dbReference>
<keyword evidence="8" id="KW-0067">ATP-binding</keyword>